<proteinExistence type="predicted"/>
<dbReference type="Proteomes" id="UP000295043">
    <property type="component" value="Unassembled WGS sequence"/>
</dbReference>
<organism evidence="1 2">
    <name type="scientific">Sinorhizobium americanum</name>
    <dbReference type="NCBI Taxonomy" id="194963"/>
    <lineage>
        <taxon>Bacteria</taxon>
        <taxon>Pseudomonadati</taxon>
        <taxon>Pseudomonadota</taxon>
        <taxon>Alphaproteobacteria</taxon>
        <taxon>Hyphomicrobiales</taxon>
        <taxon>Rhizobiaceae</taxon>
        <taxon>Sinorhizobium/Ensifer group</taxon>
        <taxon>Sinorhizobium</taxon>
    </lineage>
</organism>
<gene>
    <name evidence="1" type="ORF">EV184_12947</name>
</gene>
<evidence type="ECO:0000313" key="1">
    <source>
        <dbReference type="EMBL" id="TCN19818.1"/>
    </source>
</evidence>
<evidence type="ECO:0000313" key="2">
    <source>
        <dbReference type="Proteomes" id="UP000295043"/>
    </source>
</evidence>
<accession>A0A4R2B070</accession>
<protein>
    <submittedName>
        <fullName evidence="1">Uncharacterized protein</fullName>
    </submittedName>
</protein>
<sequence>MFRKLETLGTEAAGALPAIVTARAVADEFIGQEVKRRIPIQRNTFFKSMLFVRAPAVLQSPLAHHGVYDARALM</sequence>
<dbReference type="AlphaFoldDB" id="A0A4R2B070"/>
<name>A0A4R2B070_9HYPH</name>
<reference evidence="1 2" key="1">
    <citation type="submission" date="2019-03" db="EMBL/GenBank/DDBJ databases">
        <title>Genomic Encyclopedia of Type Strains, Phase IV (KMG-V): Genome sequencing to study the core and pangenomes of soil and plant-associated prokaryotes.</title>
        <authorList>
            <person name="Whitman W."/>
        </authorList>
    </citation>
    <scope>NUCLEOTIDE SEQUENCE [LARGE SCALE GENOMIC DNA]</scope>
    <source>
        <strain evidence="1 2">23C40</strain>
    </source>
</reference>
<comment type="caution">
    <text evidence="1">The sequence shown here is derived from an EMBL/GenBank/DDBJ whole genome shotgun (WGS) entry which is preliminary data.</text>
</comment>
<dbReference type="EMBL" id="SLVU01000029">
    <property type="protein sequence ID" value="TCN19818.1"/>
    <property type="molecule type" value="Genomic_DNA"/>
</dbReference>